<dbReference type="PROSITE" id="PS50977">
    <property type="entry name" value="HTH_TETR_2"/>
    <property type="match status" value="1"/>
</dbReference>
<keyword evidence="4" id="KW-0804">Transcription</keyword>
<dbReference type="Proteomes" id="UP000595636">
    <property type="component" value="Chromosome"/>
</dbReference>
<dbReference type="InterPro" id="IPR050109">
    <property type="entry name" value="HTH-type_TetR-like_transc_reg"/>
</dbReference>
<dbReference type="InterPro" id="IPR001647">
    <property type="entry name" value="HTH_TetR"/>
</dbReference>
<feature type="domain" description="HTH tetR-type" evidence="7">
    <location>
        <begin position="4"/>
        <end position="64"/>
    </location>
</feature>
<dbReference type="AlphaFoldDB" id="A0A7T7L4S9"/>
<proteinExistence type="predicted"/>
<evidence type="ECO:0000259" key="7">
    <source>
        <dbReference type="PROSITE" id="PS50977"/>
    </source>
</evidence>
<dbReference type="KEGG" id="slf:JEQ17_03475"/>
<dbReference type="Gene3D" id="1.10.357.10">
    <property type="entry name" value="Tetracycline Repressor, domain 2"/>
    <property type="match status" value="1"/>
</dbReference>
<dbReference type="SUPFAM" id="SSF48498">
    <property type="entry name" value="Tetracyclin repressor-like, C-terminal domain"/>
    <property type="match status" value="1"/>
</dbReference>
<keyword evidence="1" id="KW-0678">Repressor</keyword>
<keyword evidence="9" id="KW-1185">Reference proteome</keyword>
<dbReference type="InterPro" id="IPR009057">
    <property type="entry name" value="Homeodomain-like_sf"/>
</dbReference>
<dbReference type="GO" id="GO:0000976">
    <property type="term" value="F:transcription cis-regulatory region binding"/>
    <property type="evidence" value="ECO:0007669"/>
    <property type="project" value="TreeGrafter"/>
</dbReference>
<evidence type="ECO:0000256" key="5">
    <source>
        <dbReference type="PROSITE-ProRule" id="PRU00335"/>
    </source>
</evidence>
<organism evidence="8 9">
    <name type="scientific">Streptomyces liliifuscus</name>
    <dbReference type="NCBI Taxonomy" id="2797636"/>
    <lineage>
        <taxon>Bacteria</taxon>
        <taxon>Bacillati</taxon>
        <taxon>Actinomycetota</taxon>
        <taxon>Actinomycetes</taxon>
        <taxon>Kitasatosporales</taxon>
        <taxon>Streptomycetaceae</taxon>
        <taxon>Streptomyces</taxon>
    </lineage>
</organism>
<feature type="DNA-binding region" description="H-T-H motif" evidence="5">
    <location>
        <begin position="27"/>
        <end position="46"/>
    </location>
</feature>
<dbReference type="PANTHER" id="PTHR30055">
    <property type="entry name" value="HTH-TYPE TRANSCRIPTIONAL REGULATOR RUTR"/>
    <property type="match status" value="1"/>
</dbReference>
<sequence>MAAKDRREELIAAGFRVMIRDGVTKATTRAIVNEADMPLGVFHYCFKSREELLQEVLTRFTDRTVAAARKTFEAEGDLGSRITKSLSAFWGTVELSPGEHQVSYELTHYALRQAGFEDLARRQYQHYREVHQELLEEAAKAADIEWAVPVPVLARYLNAVLDGVTLNWLVDRDSEHSREVLRLTGDHLLTLARERPRPADEPNPATAEPSPAS</sequence>
<dbReference type="InterPro" id="IPR039538">
    <property type="entry name" value="BetI_C"/>
</dbReference>
<feature type="region of interest" description="Disordered" evidence="6">
    <location>
        <begin position="192"/>
        <end position="213"/>
    </location>
</feature>
<evidence type="ECO:0000313" key="8">
    <source>
        <dbReference type="EMBL" id="QQM46462.1"/>
    </source>
</evidence>
<dbReference type="Pfam" id="PF00440">
    <property type="entry name" value="TetR_N"/>
    <property type="match status" value="1"/>
</dbReference>
<evidence type="ECO:0000256" key="1">
    <source>
        <dbReference type="ARBA" id="ARBA00022491"/>
    </source>
</evidence>
<evidence type="ECO:0000256" key="3">
    <source>
        <dbReference type="ARBA" id="ARBA00023125"/>
    </source>
</evidence>
<evidence type="ECO:0000256" key="4">
    <source>
        <dbReference type="ARBA" id="ARBA00023163"/>
    </source>
</evidence>
<protein>
    <submittedName>
        <fullName evidence="8">TetR family transcriptional regulator</fullName>
    </submittedName>
</protein>
<evidence type="ECO:0000256" key="6">
    <source>
        <dbReference type="SAM" id="MobiDB-lite"/>
    </source>
</evidence>
<dbReference type="Pfam" id="PF13977">
    <property type="entry name" value="TetR_C_6"/>
    <property type="match status" value="1"/>
</dbReference>
<gene>
    <name evidence="8" type="ORF">JEQ17_03475</name>
</gene>
<evidence type="ECO:0000313" key="9">
    <source>
        <dbReference type="Proteomes" id="UP000595636"/>
    </source>
</evidence>
<accession>A0A7T7L4S9</accession>
<dbReference type="PANTHER" id="PTHR30055:SF234">
    <property type="entry name" value="HTH-TYPE TRANSCRIPTIONAL REGULATOR BETI"/>
    <property type="match status" value="1"/>
</dbReference>
<evidence type="ECO:0000256" key="2">
    <source>
        <dbReference type="ARBA" id="ARBA00023015"/>
    </source>
</evidence>
<keyword evidence="3 5" id="KW-0238">DNA-binding</keyword>
<dbReference type="SUPFAM" id="SSF46689">
    <property type="entry name" value="Homeodomain-like"/>
    <property type="match status" value="1"/>
</dbReference>
<reference evidence="8 9" key="1">
    <citation type="submission" date="2020-12" db="EMBL/GenBank/DDBJ databases">
        <title>A novel species.</title>
        <authorList>
            <person name="Li K."/>
        </authorList>
    </citation>
    <scope>NUCLEOTIDE SEQUENCE [LARGE SCALE GENOMIC DNA]</scope>
    <source>
        <strain evidence="8 9">ZYC-3</strain>
    </source>
</reference>
<dbReference type="InterPro" id="IPR036271">
    <property type="entry name" value="Tet_transcr_reg_TetR-rel_C_sf"/>
</dbReference>
<keyword evidence="2" id="KW-0805">Transcription regulation</keyword>
<name>A0A7T7L4S9_9ACTN</name>
<dbReference type="EMBL" id="CP066831">
    <property type="protein sequence ID" value="QQM46462.1"/>
    <property type="molecule type" value="Genomic_DNA"/>
</dbReference>
<dbReference type="GO" id="GO:0003700">
    <property type="term" value="F:DNA-binding transcription factor activity"/>
    <property type="evidence" value="ECO:0007669"/>
    <property type="project" value="TreeGrafter"/>
</dbReference>